<keyword evidence="2" id="KW-0547">Nucleotide-binding</keyword>
<gene>
    <name evidence="7" type="ORF">TAT_000148400</name>
    <name evidence="8" type="ORF">TAV_000148500</name>
</gene>
<dbReference type="InterPro" id="IPR006204">
    <property type="entry name" value="GHMP_kinase_N_dom"/>
</dbReference>
<dbReference type="InterPro" id="IPR036554">
    <property type="entry name" value="GHMP_kinase_C_sf"/>
</dbReference>
<dbReference type="InterPro" id="IPR020568">
    <property type="entry name" value="Ribosomal_Su5_D2-typ_SF"/>
</dbReference>
<feature type="chain" id="PRO_5036075989" evidence="5">
    <location>
        <begin position="19"/>
        <end position="383"/>
    </location>
</feature>
<dbReference type="GO" id="GO:0050515">
    <property type="term" value="F:4-(cytidine 5'-diphospho)-2-C-methyl-D-erythritol kinase activity"/>
    <property type="evidence" value="ECO:0007669"/>
    <property type="project" value="TreeGrafter"/>
</dbReference>
<name>A0A3B0ML10_THEAN</name>
<dbReference type="EMBL" id="UIVS01000002">
    <property type="protein sequence ID" value="SVP91301.1"/>
    <property type="molecule type" value="Genomic_DNA"/>
</dbReference>
<evidence type="ECO:0000313" key="7">
    <source>
        <dbReference type="EMBL" id="SVP90773.1"/>
    </source>
</evidence>
<reference evidence="7" key="1">
    <citation type="submission" date="2018-07" db="EMBL/GenBank/DDBJ databases">
        <authorList>
            <person name="Quirk P.G."/>
            <person name="Krulwich T.A."/>
        </authorList>
    </citation>
    <scope>NUCLEOTIDE SEQUENCE</scope>
    <source>
        <strain evidence="7">Anand</strain>
    </source>
</reference>
<keyword evidence="5" id="KW-0732">Signal</keyword>
<keyword evidence="3 7" id="KW-0418">Kinase</keyword>
<evidence type="ECO:0000256" key="1">
    <source>
        <dbReference type="ARBA" id="ARBA00022679"/>
    </source>
</evidence>
<evidence type="ECO:0000256" key="5">
    <source>
        <dbReference type="SAM" id="SignalP"/>
    </source>
</evidence>
<dbReference type="EMBL" id="UIVT01000002">
    <property type="protein sequence ID" value="SVP90773.1"/>
    <property type="molecule type" value="Genomic_DNA"/>
</dbReference>
<evidence type="ECO:0000256" key="2">
    <source>
        <dbReference type="ARBA" id="ARBA00022741"/>
    </source>
</evidence>
<organism evidence="7">
    <name type="scientific">Theileria annulata</name>
    <dbReference type="NCBI Taxonomy" id="5874"/>
    <lineage>
        <taxon>Eukaryota</taxon>
        <taxon>Sar</taxon>
        <taxon>Alveolata</taxon>
        <taxon>Apicomplexa</taxon>
        <taxon>Aconoidasida</taxon>
        <taxon>Piroplasmida</taxon>
        <taxon>Theileriidae</taxon>
        <taxon>Theileria</taxon>
    </lineage>
</organism>
<sequence length="383" mass="43931">MRLLKCVAFLNVLSLVTGGKKKNLLTDEFEVFKKINNKLKQNRSENYENFWDSIDNSFAKINLTLNIDPSSNVLDKYLNLCSLMQKVTWGNKIFIKKITEEESKNIANSYDLTQNGDCILLIDDTPKVEGVKEERELDFPFDDTNIISQVLNKFRVRGENYIVLTRKSVPIGSGLGGGSSDAAALLNRLFTNIKFGLVSIGSDIPFLASECNLASVFGIGDKMYEYYNKNLYSGWVYLLIPYESVSTESIYKKARELITSGKIPKCDFHNVIMNSVNFVDKINPSDDPNNFFKHYKVNNDLENCTTNRKVKKLQKALKRRFKRNKFSMSGSGSSFFVFSDNDSDVTALRDSYKDPLIIVKTKFKHDNNSHEFHYLYTTRYLYL</sequence>
<dbReference type="SUPFAM" id="SSF55060">
    <property type="entry name" value="GHMP Kinase, C-terminal domain"/>
    <property type="match status" value="1"/>
</dbReference>
<evidence type="ECO:0000256" key="4">
    <source>
        <dbReference type="ARBA" id="ARBA00022840"/>
    </source>
</evidence>
<dbReference type="PANTHER" id="PTHR43527">
    <property type="entry name" value="4-DIPHOSPHOCYTIDYL-2-C-METHYL-D-ERYTHRITOL KINASE, CHLOROPLASTIC"/>
    <property type="match status" value="1"/>
</dbReference>
<dbReference type="Pfam" id="PF00288">
    <property type="entry name" value="GHMP_kinases_N"/>
    <property type="match status" value="1"/>
</dbReference>
<dbReference type="InterPro" id="IPR014721">
    <property type="entry name" value="Ribsml_uS5_D2-typ_fold_subgr"/>
</dbReference>
<dbReference type="Gene3D" id="3.30.230.10">
    <property type="match status" value="1"/>
</dbReference>
<evidence type="ECO:0000313" key="8">
    <source>
        <dbReference type="EMBL" id="SVP91301.1"/>
    </source>
</evidence>
<accession>A0A3B0ML10</accession>
<dbReference type="Gene3D" id="3.30.70.890">
    <property type="entry name" value="GHMP kinase, C-terminal domain"/>
    <property type="match status" value="1"/>
</dbReference>
<feature type="signal peptide" evidence="5">
    <location>
        <begin position="1"/>
        <end position="18"/>
    </location>
</feature>
<keyword evidence="4" id="KW-0067">ATP-binding</keyword>
<protein>
    <submittedName>
        <fullName evidence="7">4-diphosphocytidyl-2c-methyl-D-erythritol kinase, putative</fullName>
    </submittedName>
</protein>
<feature type="domain" description="GHMP kinase N-terminal" evidence="6">
    <location>
        <begin position="146"/>
        <end position="187"/>
    </location>
</feature>
<proteinExistence type="predicted"/>
<dbReference type="PANTHER" id="PTHR43527:SF2">
    <property type="entry name" value="4-DIPHOSPHOCYTIDYL-2-C-METHYL-D-ERYTHRITOL KINASE, CHLOROPLASTIC"/>
    <property type="match status" value="1"/>
</dbReference>
<dbReference type="AlphaFoldDB" id="A0A3B0ML10"/>
<evidence type="ECO:0000256" key="3">
    <source>
        <dbReference type="ARBA" id="ARBA00022777"/>
    </source>
</evidence>
<evidence type="ECO:0000259" key="6">
    <source>
        <dbReference type="Pfam" id="PF00288"/>
    </source>
</evidence>
<dbReference type="SUPFAM" id="SSF54211">
    <property type="entry name" value="Ribosomal protein S5 domain 2-like"/>
    <property type="match status" value="1"/>
</dbReference>
<keyword evidence="1" id="KW-0808">Transferase</keyword>
<dbReference type="VEuPathDB" id="PiroplasmaDB:TA14545"/>
<dbReference type="GO" id="GO:0005524">
    <property type="term" value="F:ATP binding"/>
    <property type="evidence" value="ECO:0007669"/>
    <property type="project" value="UniProtKB-KW"/>
</dbReference>